<keyword evidence="3" id="KW-1185">Reference proteome</keyword>
<evidence type="ECO:0008006" key="4">
    <source>
        <dbReference type="Google" id="ProtNLM"/>
    </source>
</evidence>
<protein>
    <recommendedName>
        <fullName evidence="4">Transcription factor Iwr1 domain-containing protein</fullName>
    </recommendedName>
</protein>
<feature type="compositionally biased region" description="Acidic residues" evidence="1">
    <location>
        <begin position="281"/>
        <end position="299"/>
    </location>
</feature>
<accession>A0A397SQC6</accession>
<feature type="compositionally biased region" description="Polar residues" evidence="1">
    <location>
        <begin position="1"/>
        <end position="11"/>
    </location>
</feature>
<feature type="region of interest" description="Disordered" evidence="1">
    <location>
        <begin position="1"/>
        <end position="36"/>
    </location>
</feature>
<reference evidence="2 3" key="1">
    <citation type="submission" date="2018-06" db="EMBL/GenBank/DDBJ databases">
        <title>Comparative genomics reveals the genomic features of Rhizophagus irregularis, R. cerebriforme, R. diaphanum and Gigaspora rosea, and their symbiotic lifestyle signature.</title>
        <authorList>
            <person name="Morin E."/>
            <person name="San Clemente H."/>
            <person name="Chen E.C.H."/>
            <person name="De La Providencia I."/>
            <person name="Hainaut M."/>
            <person name="Kuo A."/>
            <person name="Kohler A."/>
            <person name="Murat C."/>
            <person name="Tang N."/>
            <person name="Roy S."/>
            <person name="Loubradou J."/>
            <person name="Henrissat B."/>
            <person name="Grigoriev I.V."/>
            <person name="Corradi N."/>
            <person name="Roux C."/>
            <person name="Martin F.M."/>
        </authorList>
    </citation>
    <scope>NUCLEOTIDE SEQUENCE [LARGE SCALE GENOMIC DNA]</scope>
    <source>
        <strain evidence="2 3">DAOM 227022</strain>
    </source>
</reference>
<sequence length="299" mass="34808">MSSNNIQTFCNTKPKRSISPDPYISSYRKPKTRRRRHTLPSIYHRSHPYFSQHIQNYKMGDDSIDTTSYNKGITFYQDPGNGEVDFYWDDEICSPSLMPENNEIDEISGDSADIDEKYFQIMAKELNKRRTEDSIIQNEQNEQQQVDVCEENDGNLLTPEEIEMISEQTKDMDLDNTLTKDDIDDMVKEMNEILSDNNLEELELEELEELEDQEQEQQDEQDEEQEESEDEGPPSPSSPRDPEREGPALSEEEEDTIEGAQYRLEHDPEFQDEAGLMYGDDSGDEIWPDDEGMDPMENQ</sequence>
<dbReference type="Proteomes" id="UP000265703">
    <property type="component" value="Unassembled WGS sequence"/>
</dbReference>
<evidence type="ECO:0000313" key="3">
    <source>
        <dbReference type="Proteomes" id="UP000265703"/>
    </source>
</evidence>
<dbReference type="EMBL" id="QKYT01000375">
    <property type="protein sequence ID" value="RIA86235.1"/>
    <property type="molecule type" value="Genomic_DNA"/>
</dbReference>
<comment type="caution">
    <text evidence="2">The sequence shown here is derived from an EMBL/GenBank/DDBJ whole genome shotgun (WGS) entry which is preliminary data.</text>
</comment>
<gene>
    <name evidence="2" type="ORF">C1645_780033</name>
</gene>
<dbReference type="OrthoDB" id="2401090at2759"/>
<feature type="region of interest" description="Disordered" evidence="1">
    <location>
        <begin position="208"/>
        <end position="299"/>
    </location>
</feature>
<dbReference type="AlphaFoldDB" id="A0A397SQC6"/>
<evidence type="ECO:0000313" key="2">
    <source>
        <dbReference type="EMBL" id="RIA86235.1"/>
    </source>
</evidence>
<organism evidence="2 3">
    <name type="scientific">Glomus cerebriforme</name>
    <dbReference type="NCBI Taxonomy" id="658196"/>
    <lineage>
        <taxon>Eukaryota</taxon>
        <taxon>Fungi</taxon>
        <taxon>Fungi incertae sedis</taxon>
        <taxon>Mucoromycota</taxon>
        <taxon>Glomeromycotina</taxon>
        <taxon>Glomeromycetes</taxon>
        <taxon>Glomerales</taxon>
        <taxon>Glomeraceae</taxon>
        <taxon>Glomus</taxon>
    </lineage>
</organism>
<name>A0A397SQC6_9GLOM</name>
<evidence type="ECO:0000256" key="1">
    <source>
        <dbReference type="SAM" id="MobiDB-lite"/>
    </source>
</evidence>
<feature type="compositionally biased region" description="Acidic residues" evidence="1">
    <location>
        <begin position="208"/>
        <end position="232"/>
    </location>
</feature>
<proteinExistence type="predicted"/>